<protein>
    <recommendedName>
        <fullName evidence="1">C2H2-type domain-containing protein</fullName>
    </recommendedName>
</protein>
<evidence type="ECO:0000259" key="1">
    <source>
        <dbReference type="PROSITE" id="PS00028"/>
    </source>
</evidence>
<dbReference type="InterPro" id="IPR013087">
    <property type="entry name" value="Znf_C2H2_type"/>
</dbReference>
<proteinExistence type="predicted"/>
<name>A0A9D4D2G1_DREPO</name>
<dbReference type="AlphaFoldDB" id="A0A9D4D2G1"/>
<dbReference type="EMBL" id="JAIWYP010000011">
    <property type="protein sequence ID" value="KAH3736669.1"/>
    <property type="molecule type" value="Genomic_DNA"/>
</dbReference>
<accession>A0A9D4D2G1</accession>
<keyword evidence="3" id="KW-1185">Reference proteome</keyword>
<evidence type="ECO:0000313" key="3">
    <source>
        <dbReference type="Proteomes" id="UP000828390"/>
    </source>
</evidence>
<dbReference type="PROSITE" id="PS00028">
    <property type="entry name" value="ZINC_FINGER_C2H2_1"/>
    <property type="match status" value="1"/>
</dbReference>
<reference evidence="2" key="1">
    <citation type="journal article" date="2019" name="bioRxiv">
        <title>The Genome of the Zebra Mussel, Dreissena polymorpha: A Resource for Invasive Species Research.</title>
        <authorList>
            <person name="McCartney M.A."/>
            <person name="Auch B."/>
            <person name="Kono T."/>
            <person name="Mallez S."/>
            <person name="Zhang Y."/>
            <person name="Obille A."/>
            <person name="Becker A."/>
            <person name="Abrahante J.E."/>
            <person name="Garbe J."/>
            <person name="Badalamenti J.P."/>
            <person name="Herman A."/>
            <person name="Mangelson H."/>
            <person name="Liachko I."/>
            <person name="Sullivan S."/>
            <person name="Sone E.D."/>
            <person name="Koren S."/>
            <person name="Silverstein K.A.T."/>
            <person name="Beckman K.B."/>
            <person name="Gohl D.M."/>
        </authorList>
    </citation>
    <scope>NUCLEOTIDE SEQUENCE</scope>
    <source>
        <strain evidence="2">Duluth1</strain>
        <tissue evidence="2">Whole animal</tissue>
    </source>
</reference>
<organism evidence="2 3">
    <name type="scientific">Dreissena polymorpha</name>
    <name type="common">Zebra mussel</name>
    <name type="synonym">Mytilus polymorpha</name>
    <dbReference type="NCBI Taxonomy" id="45954"/>
    <lineage>
        <taxon>Eukaryota</taxon>
        <taxon>Metazoa</taxon>
        <taxon>Spiralia</taxon>
        <taxon>Lophotrochozoa</taxon>
        <taxon>Mollusca</taxon>
        <taxon>Bivalvia</taxon>
        <taxon>Autobranchia</taxon>
        <taxon>Heteroconchia</taxon>
        <taxon>Euheterodonta</taxon>
        <taxon>Imparidentia</taxon>
        <taxon>Neoheterodontei</taxon>
        <taxon>Myida</taxon>
        <taxon>Dreissenoidea</taxon>
        <taxon>Dreissenidae</taxon>
        <taxon>Dreissena</taxon>
    </lineage>
</organism>
<evidence type="ECO:0000313" key="2">
    <source>
        <dbReference type="EMBL" id="KAH3736669.1"/>
    </source>
</evidence>
<reference evidence="2" key="2">
    <citation type="submission" date="2020-11" db="EMBL/GenBank/DDBJ databases">
        <authorList>
            <person name="McCartney M.A."/>
            <person name="Auch B."/>
            <person name="Kono T."/>
            <person name="Mallez S."/>
            <person name="Becker A."/>
            <person name="Gohl D.M."/>
            <person name="Silverstein K.A.T."/>
            <person name="Koren S."/>
            <person name="Bechman K.B."/>
            <person name="Herman A."/>
            <person name="Abrahante J.E."/>
            <person name="Garbe J."/>
        </authorList>
    </citation>
    <scope>NUCLEOTIDE SEQUENCE</scope>
    <source>
        <strain evidence="2">Duluth1</strain>
        <tissue evidence="2">Whole animal</tissue>
    </source>
</reference>
<feature type="domain" description="C2H2-type" evidence="1">
    <location>
        <begin position="70"/>
        <end position="90"/>
    </location>
</feature>
<gene>
    <name evidence="2" type="ORF">DPMN_043242</name>
</gene>
<comment type="caution">
    <text evidence="2">The sequence shown here is derived from an EMBL/GenBank/DDBJ whole genome shotgun (WGS) entry which is preliminary data.</text>
</comment>
<dbReference type="Proteomes" id="UP000828390">
    <property type="component" value="Unassembled WGS sequence"/>
</dbReference>
<sequence>MKLTNHSTRKHLLQTMWELGFGMLSHWYHMQISGHKNVHNIINCGRSFSDKYLPIRGSREKCKKEGLSNCYQCGLAVRSEIDLKEHDKPHMPDKYYIYEECFKRTVAKQTSLDT</sequence>